<reference evidence="2" key="1">
    <citation type="journal article" date="2021" name="Proc. Natl. Acad. Sci. U.S.A.">
        <title>A Catalog of Tens of Thousands of Viruses from Human Metagenomes Reveals Hidden Associations with Chronic Diseases.</title>
        <authorList>
            <person name="Tisza M.J."/>
            <person name="Buck C.B."/>
        </authorList>
    </citation>
    <scope>NUCLEOTIDE SEQUENCE</scope>
    <source>
        <strain evidence="2">CtGJ32</strain>
    </source>
</reference>
<evidence type="ECO:0000313" key="2">
    <source>
        <dbReference type="EMBL" id="DAF86066.1"/>
    </source>
</evidence>
<dbReference type="EMBL" id="BK015936">
    <property type="protein sequence ID" value="DAF86066.1"/>
    <property type="molecule type" value="Genomic_DNA"/>
</dbReference>
<dbReference type="SUPFAM" id="SSF56399">
    <property type="entry name" value="ADP-ribosylation"/>
    <property type="match status" value="1"/>
</dbReference>
<feature type="domain" description="ADP ribosyltransferase" evidence="1">
    <location>
        <begin position="433"/>
        <end position="574"/>
    </location>
</feature>
<dbReference type="Pfam" id="PF03496">
    <property type="entry name" value="ADPrib_exo_Tox"/>
    <property type="match status" value="1"/>
</dbReference>
<organism evidence="2">
    <name type="scientific">Siphoviridae sp. ctGJ32</name>
    <dbReference type="NCBI Taxonomy" id="2825409"/>
    <lineage>
        <taxon>Viruses</taxon>
        <taxon>Duplodnaviria</taxon>
        <taxon>Heunggongvirae</taxon>
        <taxon>Uroviricota</taxon>
        <taxon>Caudoviricetes</taxon>
    </lineage>
</organism>
<accession>A0A8S5TV29</accession>
<dbReference type="Pfam" id="PF06152">
    <property type="entry name" value="Phage_min_cap2"/>
    <property type="match status" value="1"/>
</dbReference>
<dbReference type="GO" id="GO:0005576">
    <property type="term" value="C:extracellular region"/>
    <property type="evidence" value="ECO:0007669"/>
    <property type="project" value="InterPro"/>
</dbReference>
<proteinExistence type="predicted"/>
<dbReference type="InterPro" id="IPR009319">
    <property type="entry name" value="Phage_A118_VSP1"/>
</dbReference>
<dbReference type="Gene3D" id="3.90.176.10">
    <property type="entry name" value="Toxin ADP-ribosyltransferase, Chain A, domain 1"/>
    <property type="match status" value="1"/>
</dbReference>
<protein>
    <submittedName>
        <fullName evidence="2">Minor capsid protein</fullName>
    </submittedName>
</protein>
<dbReference type="PROSITE" id="PS51996">
    <property type="entry name" value="TR_MART"/>
    <property type="match status" value="1"/>
</dbReference>
<dbReference type="GO" id="GO:0005198">
    <property type="term" value="F:structural molecule activity"/>
    <property type="evidence" value="ECO:0007669"/>
    <property type="project" value="InterPro"/>
</dbReference>
<sequence>MAKKKRIKLNDQQLMLMADNVSDIYRQLCNDLFDNVVERLHDRGTYYLDQQPYLWQLEKMADVGMLNDHNIKLIAEYSGIAEKQIRYIIENEGYQVYKDTHAQLNSNAYDYKVMKDLISYSNQAVNDVHNLINTTLPKSVQATYKDIIETTVAKVITGMATPQKALDETIMKFQERGFYGYTDRAGRRQRADAYARTVIKTTARRTFNEMRMRPAQELGIDTFYYSIKAAAREMCAPLQNQIVTTGQARTEEGIKIFALDDYGYGKPGGCQGINCGHTMTPFIPGVNYMPDIDDDLKGLTPEQAIENANAQSKQRAIERSIRQSKEMLHVAEKLGDQELIDKYKSKVRIQQGAMRDYLKQHPFLHRDYAREKYYADPYAEAKKETQLRKRMSEHHYIKDGEIPAFKKVGGKITKPERKVLYADENPQSLGYIGTAHSFAINKFLRDKNAMPPEYQKIVNTLDGVVEKNKILKNTKVNRFDDNVYLKSVVEQNQHLLKDYDNFMDMLNSGKAKYSNDGYTSTSYIPQYNYFKNRPVKTIINIPKNHQIYFTDNDDESEIILPRGTKYDIISAKENKGGIVLEMNVRKDE</sequence>
<dbReference type="InterPro" id="IPR003540">
    <property type="entry name" value="ADP-ribosyltransferase"/>
</dbReference>
<evidence type="ECO:0000259" key="1">
    <source>
        <dbReference type="Pfam" id="PF03496"/>
    </source>
</evidence>
<name>A0A8S5TV29_9CAUD</name>